<accession>W1WQQ3</accession>
<dbReference type="PANTHER" id="PTHR40396">
    <property type="entry name" value="ATPASE-LIKE PROTEIN"/>
    <property type="match status" value="1"/>
</dbReference>
<sequence length="404" mass="46786">MLIDFSFKNIRSFKDEVFLSMEVGEGITDYTKENTISVNGIDVVKSAFIFGGNASGKTNIIRAFHILRLAVIHGTPSELELLPFDTFANEGRSTHFKIHFIKNKNLYYYELQYEWDAIINERLVMNNNIIFDRNIDNIIMPPLIRDLKESLRVNQPLLFFAQTNNVPEAKEAYEWFKQDILTPGLESNMLKNQQLLKPLHTNSELKEKVLYFLRAADFNIKDIKTQEVIMPTFGDDDKFQPMILLHFEHEGPDNNSFVINYEAESIGTRIFLLLIMTILENQYSSKLFLIDEFDQSLHPKLVNILLRVFNEWNNTGTQLIATTHDMDILDTNIRTDQVWFVDKSYNGISTLDSAFDFNECNINVIKKNYQDGLYGADQIINDSMMKDILGISDNREDAHYGKTV</sequence>
<reference evidence="2" key="1">
    <citation type="submission" date="2013-12" db="EMBL/GenBank/DDBJ databases">
        <title>A Varibaculum cambriense genome reconstructed from a premature infant gut community with otherwise low bacterial novelty that shifts toward anaerobic metabolism during the third week of life.</title>
        <authorList>
            <person name="Brown C.T."/>
            <person name="Sharon I."/>
            <person name="Thomas B.C."/>
            <person name="Castelle C.J."/>
            <person name="Morowitz M.J."/>
            <person name="Banfield J.F."/>
        </authorList>
    </citation>
    <scope>NUCLEOTIDE SEQUENCE</scope>
</reference>
<dbReference type="InterPro" id="IPR003959">
    <property type="entry name" value="ATPase_AAA_core"/>
</dbReference>
<evidence type="ECO:0000313" key="2">
    <source>
        <dbReference type="EMBL" id="ETJ20463.1"/>
    </source>
</evidence>
<dbReference type="GO" id="GO:0016887">
    <property type="term" value="F:ATP hydrolysis activity"/>
    <property type="evidence" value="ECO:0007669"/>
    <property type="project" value="InterPro"/>
</dbReference>
<dbReference type="GO" id="GO:0005524">
    <property type="term" value="F:ATP binding"/>
    <property type="evidence" value="ECO:0007669"/>
    <property type="project" value="InterPro"/>
</dbReference>
<proteinExistence type="predicted"/>
<feature type="domain" description="ATPase AAA-type core" evidence="1">
    <location>
        <begin position="47"/>
        <end position="330"/>
    </location>
</feature>
<dbReference type="Pfam" id="PF13304">
    <property type="entry name" value="AAA_21"/>
    <property type="match status" value="1"/>
</dbReference>
<dbReference type="EMBL" id="AZMM01018411">
    <property type="protein sequence ID" value="ETJ20463.1"/>
    <property type="molecule type" value="Genomic_DNA"/>
</dbReference>
<dbReference type="SUPFAM" id="SSF52540">
    <property type="entry name" value="P-loop containing nucleoside triphosphate hydrolases"/>
    <property type="match status" value="1"/>
</dbReference>
<name>W1WQQ3_9ZZZZ</name>
<organism evidence="2">
    <name type="scientific">human gut metagenome</name>
    <dbReference type="NCBI Taxonomy" id="408170"/>
    <lineage>
        <taxon>unclassified sequences</taxon>
        <taxon>metagenomes</taxon>
        <taxon>organismal metagenomes</taxon>
    </lineage>
</organism>
<evidence type="ECO:0000259" key="1">
    <source>
        <dbReference type="Pfam" id="PF13304"/>
    </source>
</evidence>
<dbReference type="PANTHER" id="PTHR40396:SF1">
    <property type="entry name" value="ATPASE AAA-TYPE CORE DOMAIN-CONTAINING PROTEIN"/>
    <property type="match status" value="1"/>
</dbReference>
<gene>
    <name evidence="2" type="ORF">Q604_UNBC18411G0002</name>
</gene>
<dbReference type="CDD" id="cd00267">
    <property type="entry name" value="ABC_ATPase"/>
    <property type="match status" value="1"/>
</dbReference>
<protein>
    <recommendedName>
        <fullName evidence="1">ATPase AAA-type core domain-containing protein</fullName>
    </recommendedName>
</protein>
<dbReference type="AlphaFoldDB" id="W1WQQ3"/>
<comment type="caution">
    <text evidence="2">The sequence shown here is derived from an EMBL/GenBank/DDBJ whole genome shotgun (WGS) entry which is preliminary data.</text>
</comment>
<dbReference type="InterPro" id="IPR027417">
    <property type="entry name" value="P-loop_NTPase"/>
</dbReference>
<dbReference type="Gene3D" id="3.40.50.300">
    <property type="entry name" value="P-loop containing nucleotide triphosphate hydrolases"/>
    <property type="match status" value="1"/>
</dbReference>